<dbReference type="SUPFAM" id="SSF46785">
    <property type="entry name" value="Winged helix' DNA-binding domain"/>
    <property type="match status" value="1"/>
</dbReference>
<keyword evidence="3" id="KW-0804">Transcription</keyword>
<dbReference type="SUPFAM" id="SSF55781">
    <property type="entry name" value="GAF domain-like"/>
    <property type="match status" value="1"/>
</dbReference>
<dbReference type="Proteomes" id="UP001183202">
    <property type="component" value="Unassembled WGS sequence"/>
</dbReference>
<dbReference type="InterPro" id="IPR050707">
    <property type="entry name" value="HTH_MetabolicPath_Reg"/>
</dbReference>
<sequence>MLTLLTAFRPGDAELTLAELHRRTGIAKPTAHRLLAELDGWDVIERTPTGIRLGMRLFELGQLVPRQRGLLEAAAPFLTDLFEATHETVHLAVPDGVEVVYVQKLDGRRGPRVPSRVGGRMPMHCTGVGKALLAFGPSERLAAVLDAGLTRIAPRTIITPGRLNAELVAIRESGVALEREESGAGVTCVAAPVLDVDGAAVAAISITGWVNRLDPDRLAPAVRTAALGVSRVLRGRRD</sequence>
<keyword evidence="6" id="KW-1185">Reference proteome</keyword>
<comment type="caution">
    <text evidence="5">The sequence shown here is derived from an EMBL/GenBank/DDBJ whole genome shotgun (WGS) entry which is preliminary data.</text>
</comment>
<proteinExistence type="predicted"/>
<evidence type="ECO:0000313" key="5">
    <source>
        <dbReference type="EMBL" id="MDT0349270.1"/>
    </source>
</evidence>
<name>A0ABU2N684_9PSEU</name>
<accession>A0ABU2N684</accession>
<dbReference type="Pfam" id="PF09339">
    <property type="entry name" value="HTH_IclR"/>
    <property type="match status" value="1"/>
</dbReference>
<evidence type="ECO:0000256" key="1">
    <source>
        <dbReference type="ARBA" id="ARBA00023015"/>
    </source>
</evidence>
<dbReference type="Pfam" id="PF01614">
    <property type="entry name" value="IclR_C"/>
    <property type="match status" value="1"/>
</dbReference>
<dbReference type="InterPro" id="IPR036390">
    <property type="entry name" value="WH_DNA-bd_sf"/>
</dbReference>
<dbReference type="InterPro" id="IPR005471">
    <property type="entry name" value="Tscrpt_reg_IclR_N"/>
</dbReference>
<protein>
    <submittedName>
        <fullName evidence="5">IclR family transcriptional regulator</fullName>
    </submittedName>
</protein>
<dbReference type="InterPro" id="IPR036388">
    <property type="entry name" value="WH-like_DNA-bd_sf"/>
</dbReference>
<gene>
    <name evidence="5" type="ORF">RM445_06995</name>
</gene>
<dbReference type="InterPro" id="IPR014757">
    <property type="entry name" value="Tscrpt_reg_IclR_C"/>
</dbReference>
<dbReference type="SMART" id="SM00346">
    <property type="entry name" value="HTH_ICLR"/>
    <property type="match status" value="1"/>
</dbReference>
<dbReference type="PANTHER" id="PTHR30136:SF24">
    <property type="entry name" value="HTH-TYPE TRANSCRIPTIONAL REPRESSOR ALLR"/>
    <property type="match status" value="1"/>
</dbReference>
<evidence type="ECO:0000313" key="6">
    <source>
        <dbReference type="Proteomes" id="UP001183202"/>
    </source>
</evidence>
<reference evidence="6" key="1">
    <citation type="submission" date="2023-07" db="EMBL/GenBank/DDBJ databases">
        <title>30 novel species of actinomycetes from the DSMZ collection.</title>
        <authorList>
            <person name="Nouioui I."/>
        </authorList>
    </citation>
    <scope>NUCLEOTIDE SEQUENCE [LARGE SCALE GENOMIC DNA]</scope>
    <source>
        <strain evidence="6">DSM 45834</strain>
    </source>
</reference>
<evidence type="ECO:0000259" key="4">
    <source>
        <dbReference type="PROSITE" id="PS51078"/>
    </source>
</evidence>
<keyword evidence="2" id="KW-0238">DNA-binding</keyword>
<dbReference type="PROSITE" id="PS51078">
    <property type="entry name" value="ICLR_ED"/>
    <property type="match status" value="1"/>
</dbReference>
<organism evidence="5 6">
    <name type="scientific">Pseudonocardia charpentierae</name>
    <dbReference type="NCBI Taxonomy" id="3075545"/>
    <lineage>
        <taxon>Bacteria</taxon>
        <taxon>Bacillati</taxon>
        <taxon>Actinomycetota</taxon>
        <taxon>Actinomycetes</taxon>
        <taxon>Pseudonocardiales</taxon>
        <taxon>Pseudonocardiaceae</taxon>
        <taxon>Pseudonocardia</taxon>
    </lineage>
</organism>
<evidence type="ECO:0000256" key="2">
    <source>
        <dbReference type="ARBA" id="ARBA00023125"/>
    </source>
</evidence>
<dbReference type="Gene3D" id="1.10.10.10">
    <property type="entry name" value="Winged helix-like DNA-binding domain superfamily/Winged helix DNA-binding domain"/>
    <property type="match status" value="1"/>
</dbReference>
<dbReference type="PANTHER" id="PTHR30136">
    <property type="entry name" value="HELIX-TURN-HELIX TRANSCRIPTIONAL REGULATOR, ICLR FAMILY"/>
    <property type="match status" value="1"/>
</dbReference>
<dbReference type="EMBL" id="JAVREJ010000003">
    <property type="protein sequence ID" value="MDT0349270.1"/>
    <property type="molecule type" value="Genomic_DNA"/>
</dbReference>
<evidence type="ECO:0000256" key="3">
    <source>
        <dbReference type="ARBA" id="ARBA00023163"/>
    </source>
</evidence>
<dbReference type="Gene3D" id="3.30.450.40">
    <property type="match status" value="1"/>
</dbReference>
<keyword evidence="1" id="KW-0805">Transcription regulation</keyword>
<dbReference type="InterPro" id="IPR029016">
    <property type="entry name" value="GAF-like_dom_sf"/>
</dbReference>
<feature type="domain" description="IclR-ED" evidence="4">
    <location>
        <begin position="56"/>
        <end position="235"/>
    </location>
</feature>